<organism evidence="1 2">
    <name type="scientific">Aerosticca soli</name>
    <dbReference type="NCBI Taxonomy" id="2010829"/>
    <lineage>
        <taxon>Bacteria</taxon>
        <taxon>Pseudomonadati</taxon>
        <taxon>Pseudomonadota</taxon>
        <taxon>Gammaproteobacteria</taxon>
        <taxon>Lysobacterales</taxon>
        <taxon>Rhodanobacteraceae</taxon>
        <taxon>Aerosticca</taxon>
    </lineage>
</organism>
<dbReference type="InterPro" id="IPR009061">
    <property type="entry name" value="DNA-bd_dom_put_sf"/>
</dbReference>
<dbReference type="Gene3D" id="1.10.1660.10">
    <property type="match status" value="1"/>
</dbReference>
<dbReference type="RefSeq" id="WP_269433086.1">
    <property type="nucleotide sequence ID" value="NZ_AP018560.1"/>
</dbReference>
<dbReference type="KEGG" id="rbd:ALSL_0530"/>
<name>A0A2Z6E2B8_9GAMM</name>
<reference evidence="2" key="2">
    <citation type="submission" date="2018-06" db="EMBL/GenBank/DDBJ databases">
        <title>Genome sequence of Rhodanobacteraceae bacterium strain Dysh456.</title>
        <authorList>
            <person name="Fukui M."/>
        </authorList>
    </citation>
    <scope>NUCLEOTIDE SEQUENCE [LARGE SCALE GENOMIC DNA]</scope>
    <source>
        <strain evidence="2">Dysh456</strain>
    </source>
</reference>
<dbReference type="AlphaFoldDB" id="A0A2Z6E2B8"/>
<accession>A0A2Z6E2B8</accession>
<dbReference type="EMBL" id="AP018560">
    <property type="protein sequence ID" value="BBD79200.1"/>
    <property type="molecule type" value="Genomic_DNA"/>
</dbReference>
<proteinExistence type="predicted"/>
<reference evidence="2" key="1">
    <citation type="submission" date="2018-04" db="EMBL/GenBank/DDBJ databases">
        <authorList>
            <person name="Watanabe M."/>
            <person name="Kojima H."/>
        </authorList>
    </citation>
    <scope>NUCLEOTIDE SEQUENCE [LARGE SCALE GENOMIC DNA]</scope>
    <source>
        <strain evidence="2">Dysh456</strain>
    </source>
</reference>
<dbReference type="SUPFAM" id="SSF46955">
    <property type="entry name" value="Putative DNA-binding domain"/>
    <property type="match status" value="1"/>
</dbReference>
<evidence type="ECO:0000313" key="2">
    <source>
        <dbReference type="Proteomes" id="UP000270530"/>
    </source>
</evidence>
<dbReference type="Proteomes" id="UP000270530">
    <property type="component" value="Chromosome"/>
</dbReference>
<sequence length="41" mass="4527">MVRERIAQLQRVERALAALVDQCHSNTGQVHCPIVSLELAA</sequence>
<protein>
    <recommendedName>
        <fullName evidence="3">MerR family transcriptional regulator</fullName>
    </recommendedName>
</protein>
<evidence type="ECO:0000313" key="1">
    <source>
        <dbReference type="EMBL" id="BBD79200.1"/>
    </source>
</evidence>
<keyword evidence="2" id="KW-1185">Reference proteome</keyword>
<gene>
    <name evidence="1" type="ORF">ALSL_0530</name>
</gene>
<evidence type="ECO:0008006" key="3">
    <source>
        <dbReference type="Google" id="ProtNLM"/>
    </source>
</evidence>